<dbReference type="EMBL" id="SPDS01000001">
    <property type="protein sequence ID" value="TFH55700.1"/>
    <property type="molecule type" value="Genomic_DNA"/>
</dbReference>
<accession>A0A2N7S170</accession>
<dbReference type="Proteomes" id="UP000297638">
    <property type="component" value="Unassembled WGS sequence"/>
</dbReference>
<dbReference type="Pfam" id="PF01613">
    <property type="entry name" value="Flavin_Reduct"/>
    <property type="match status" value="1"/>
</dbReference>
<evidence type="ECO:0000313" key="6">
    <source>
        <dbReference type="Proteomes" id="UP000235739"/>
    </source>
</evidence>
<gene>
    <name evidence="4" type="ORF">CIK84_14755</name>
    <name evidence="5" type="ORF">EXY26_01015</name>
</gene>
<evidence type="ECO:0000313" key="7">
    <source>
        <dbReference type="Proteomes" id="UP000297638"/>
    </source>
</evidence>
<dbReference type="SMART" id="SM00903">
    <property type="entry name" value="Flavin_Reduct"/>
    <property type="match status" value="1"/>
</dbReference>
<dbReference type="EMBL" id="PNQX01000002">
    <property type="protein sequence ID" value="PMQ19884.1"/>
    <property type="molecule type" value="Genomic_DNA"/>
</dbReference>
<reference evidence="5 7" key="2">
    <citation type="submission" date="2019-03" db="EMBL/GenBank/DDBJ databases">
        <title>Glutamicibacter sp. LJH19 genome.</title>
        <authorList>
            <person name="Sinai Borker S."/>
            <person name="Kumar R."/>
        </authorList>
    </citation>
    <scope>NUCLEOTIDE SEQUENCE [LARGE SCALE GENOMIC DNA]</scope>
    <source>
        <strain evidence="5 7">LJH19</strain>
    </source>
</reference>
<evidence type="ECO:0000313" key="4">
    <source>
        <dbReference type="EMBL" id="PMQ19884.1"/>
    </source>
</evidence>
<dbReference type="SUPFAM" id="SSF50475">
    <property type="entry name" value="FMN-binding split barrel"/>
    <property type="match status" value="1"/>
</dbReference>
<comment type="similarity">
    <text evidence="1">Belongs to the non-flavoprotein flavin reductase family.</text>
</comment>
<organism evidence="4 6">
    <name type="scientific">Glutamicibacter arilaitensis</name>
    <dbReference type="NCBI Taxonomy" id="256701"/>
    <lineage>
        <taxon>Bacteria</taxon>
        <taxon>Bacillati</taxon>
        <taxon>Actinomycetota</taxon>
        <taxon>Actinomycetes</taxon>
        <taxon>Micrococcales</taxon>
        <taxon>Micrococcaceae</taxon>
        <taxon>Glutamicibacter</taxon>
    </lineage>
</organism>
<dbReference type="AlphaFoldDB" id="A0A2N7S170"/>
<dbReference type="GO" id="GO:0042602">
    <property type="term" value="F:riboflavin reductase (NADPH) activity"/>
    <property type="evidence" value="ECO:0007669"/>
    <property type="project" value="TreeGrafter"/>
</dbReference>
<keyword evidence="2" id="KW-0560">Oxidoreductase</keyword>
<evidence type="ECO:0000256" key="1">
    <source>
        <dbReference type="ARBA" id="ARBA00008898"/>
    </source>
</evidence>
<evidence type="ECO:0000256" key="2">
    <source>
        <dbReference type="ARBA" id="ARBA00023002"/>
    </source>
</evidence>
<proteinExistence type="inferred from homology"/>
<comment type="caution">
    <text evidence="4">The sequence shown here is derived from an EMBL/GenBank/DDBJ whole genome shotgun (WGS) entry which is preliminary data.</text>
</comment>
<dbReference type="InterPro" id="IPR050268">
    <property type="entry name" value="NADH-dep_flavin_reductase"/>
</dbReference>
<name>A0A2N7S170_9MICC</name>
<dbReference type="InterPro" id="IPR002563">
    <property type="entry name" value="Flavin_Rdtase-like_dom"/>
</dbReference>
<dbReference type="PANTHER" id="PTHR30466:SF11">
    <property type="entry name" value="FLAVIN-DEPENDENT MONOOXYGENASE, REDUCTASE SUBUNIT HSAB"/>
    <property type="match status" value="1"/>
</dbReference>
<sequence length="166" mass="18020">MSLNLELDPLTLRKVFAQHPSGVAALCAELDGEKTGIVASSFTVGVSLEPALVMFAVQKSSNTWPKLRDAGRIGVSVLSERNEGVCAQIASKNGDRFRGIETTGTDQGALFVDDSTLWLETSIYNEVEAGDHWVVLLEVHGHRTSGHLPQIFHDSQFHSLPVPELV</sequence>
<dbReference type="PANTHER" id="PTHR30466">
    <property type="entry name" value="FLAVIN REDUCTASE"/>
    <property type="match status" value="1"/>
</dbReference>
<dbReference type="RefSeq" id="WP_102598877.1">
    <property type="nucleotide sequence ID" value="NZ_JBQDNZ010000008.1"/>
</dbReference>
<evidence type="ECO:0000313" key="5">
    <source>
        <dbReference type="EMBL" id="TFH55700.1"/>
    </source>
</evidence>
<reference evidence="4 6" key="1">
    <citation type="journal article" date="2017" name="Elife">
        <title>Extensive horizontal gene transfer in cheese-associated bacteria.</title>
        <authorList>
            <person name="Bonham K.S."/>
            <person name="Wolfe B.E."/>
            <person name="Dutton R.J."/>
        </authorList>
    </citation>
    <scope>NUCLEOTIDE SEQUENCE [LARGE SCALE GENOMIC DNA]</scope>
    <source>
        <strain evidence="4 6">JB182</strain>
    </source>
</reference>
<protein>
    <submittedName>
        <fullName evidence="5">Flavin reductase</fullName>
    </submittedName>
    <submittedName>
        <fullName evidence="4">Oxidoreductase</fullName>
    </submittedName>
</protein>
<feature type="domain" description="Flavin reductase like" evidence="3">
    <location>
        <begin position="16"/>
        <end position="159"/>
    </location>
</feature>
<dbReference type="Gene3D" id="2.30.110.10">
    <property type="entry name" value="Electron Transport, Fmn-binding Protein, Chain A"/>
    <property type="match status" value="1"/>
</dbReference>
<dbReference type="InterPro" id="IPR012349">
    <property type="entry name" value="Split_barrel_FMN-bd"/>
</dbReference>
<dbReference type="Proteomes" id="UP000235739">
    <property type="component" value="Unassembled WGS sequence"/>
</dbReference>
<dbReference type="GO" id="GO:0010181">
    <property type="term" value="F:FMN binding"/>
    <property type="evidence" value="ECO:0007669"/>
    <property type="project" value="InterPro"/>
</dbReference>
<evidence type="ECO:0000259" key="3">
    <source>
        <dbReference type="SMART" id="SM00903"/>
    </source>
</evidence>